<accession>T2KQ33</accession>
<keyword evidence="2" id="KW-1185">Reference proteome</keyword>
<name>T2KQ33_FORAG</name>
<dbReference type="OrthoDB" id="1151181at2"/>
<evidence type="ECO:0000313" key="2">
    <source>
        <dbReference type="Proteomes" id="UP000016160"/>
    </source>
</evidence>
<organism evidence="1 2">
    <name type="scientific">Formosa agariphila (strain DSM 15362 / KCTC 12365 / LMG 23005 / KMM 3901 / M-2Alg 35-1)</name>
    <dbReference type="NCBI Taxonomy" id="1347342"/>
    <lineage>
        <taxon>Bacteria</taxon>
        <taxon>Pseudomonadati</taxon>
        <taxon>Bacteroidota</taxon>
        <taxon>Flavobacteriia</taxon>
        <taxon>Flavobacteriales</taxon>
        <taxon>Flavobacteriaceae</taxon>
        <taxon>Formosa</taxon>
    </lineage>
</organism>
<sequence>MKKNGQEIQEFGNLITKTFNKNTKIQTHWAEAISVNWEDKTMVAKGTADNLEFHDVLLGVGDCFRKPKKGARCLVGTILNQEAATFLMACTDLEETVITANQTQLTVKETGFIIKQNNESLKDVLNDMIDEINKIKVIYGNTINILEMTAIKERLNTILIE</sequence>
<gene>
    <name evidence="1" type="ORF">BN863_28540</name>
</gene>
<protein>
    <submittedName>
        <fullName evidence="1">Uncharacterized protein</fullName>
    </submittedName>
</protein>
<dbReference type="STRING" id="1347342.BN863_28540"/>
<reference evidence="1 2" key="1">
    <citation type="journal article" date="2013" name="Appl. Environ. Microbiol.">
        <title>The genome of the alga-associated marine flavobacterium Formosa agariphila KMM 3901T reveals a broad potential for degradation of algal polysaccharides.</title>
        <authorList>
            <person name="Mann A.J."/>
            <person name="Hahnke R.L."/>
            <person name="Huang S."/>
            <person name="Werner J."/>
            <person name="Xing P."/>
            <person name="Barbeyron T."/>
            <person name="Huettel B."/>
            <person name="Stueber K."/>
            <person name="Reinhardt R."/>
            <person name="Harder J."/>
            <person name="Gloeckner F.O."/>
            <person name="Amann R.I."/>
            <person name="Teeling H."/>
        </authorList>
    </citation>
    <scope>NUCLEOTIDE SEQUENCE [LARGE SCALE GENOMIC DNA]</scope>
    <source>
        <strain evidence="2">DSM 15362 / KCTC 12365 / LMG 23005 / KMM 3901</strain>
    </source>
</reference>
<proteinExistence type="predicted"/>
<dbReference type="RefSeq" id="WP_038531819.1">
    <property type="nucleotide sequence ID" value="NZ_HG315671.1"/>
</dbReference>
<dbReference type="HOGENOM" id="CLU_1641269_0_0_10"/>
<evidence type="ECO:0000313" key="1">
    <source>
        <dbReference type="EMBL" id="CDF80566.1"/>
    </source>
</evidence>
<dbReference type="AlphaFoldDB" id="T2KQ33"/>
<dbReference type="Proteomes" id="UP000016160">
    <property type="component" value="Chromosome"/>
</dbReference>
<dbReference type="PATRIC" id="fig|1347342.6.peg.2873"/>
<dbReference type="eggNOG" id="ENOG5032R49">
    <property type="taxonomic scope" value="Bacteria"/>
</dbReference>
<dbReference type="EMBL" id="HG315671">
    <property type="protein sequence ID" value="CDF80566.1"/>
    <property type="molecule type" value="Genomic_DNA"/>
</dbReference>